<accession>A0ABQ5E0A7</accession>
<proteinExistence type="predicted"/>
<comment type="caution">
    <text evidence="2">The sequence shown here is derived from an EMBL/GenBank/DDBJ whole genome shotgun (WGS) entry which is preliminary data.</text>
</comment>
<dbReference type="Pfam" id="PF12807">
    <property type="entry name" value="eIF3_p135"/>
    <property type="match status" value="1"/>
</dbReference>
<name>A0ABQ5E0A7_9ASTR</name>
<protein>
    <submittedName>
        <fullName evidence="2">Protein TSS</fullName>
    </submittedName>
</protein>
<evidence type="ECO:0000313" key="3">
    <source>
        <dbReference type="Proteomes" id="UP001151760"/>
    </source>
</evidence>
<dbReference type="Proteomes" id="UP001151760">
    <property type="component" value="Unassembled WGS sequence"/>
</dbReference>
<gene>
    <name evidence="2" type="ORF">Tco_0952588</name>
</gene>
<reference evidence="2" key="1">
    <citation type="journal article" date="2022" name="Int. J. Mol. Sci.">
        <title>Draft Genome of Tanacetum Coccineum: Genomic Comparison of Closely Related Tanacetum-Family Plants.</title>
        <authorList>
            <person name="Yamashiro T."/>
            <person name="Shiraishi A."/>
            <person name="Nakayama K."/>
            <person name="Satake H."/>
        </authorList>
    </citation>
    <scope>NUCLEOTIDE SEQUENCE</scope>
</reference>
<organism evidence="2 3">
    <name type="scientific">Tanacetum coccineum</name>
    <dbReference type="NCBI Taxonomy" id="301880"/>
    <lineage>
        <taxon>Eukaryota</taxon>
        <taxon>Viridiplantae</taxon>
        <taxon>Streptophyta</taxon>
        <taxon>Embryophyta</taxon>
        <taxon>Tracheophyta</taxon>
        <taxon>Spermatophyta</taxon>
        <taxon>Magnoliopsida</taxon>
        <taxon>eudicotyledons</taxon>
        <taxon>Gunneridae</taxon>
        <taxon>Pentapetalae</taxon>
        <taxon>asterids</taxon>
        <taxon>campanulids</taxon>
        <taxon>Asterales</taxon>
        <taxon>Asteraceae</taxon>
        <taxon>Asteroideae</taxon>
        <taxon>Anthemideae</taxon>
        <taxon>Anthemidinae</taxon>
        <taxon>Tanacetum</taxon>
    </lineage>
</organism>
<evidence type="ECO:0000313" key="2">
    <source>
        <dbReference type="EMBL" id="GJT43873.1"/>
    </source>
</evidence>
<keyword evidence="3" id="KW-1185">Reference proteome</keyword>
<dbReference type="InterPro" id="IPR033646">
    <property type="entry name" value="CLU-central"/>
</dbReference>
<sequence length="151" mass="17541">MASDDAGGVSENYATDNQAVTGLSYLDFAFEWRSYNLMEKSMRRRTSLYKQQETETYLDRKMSFVELIDQSQEYYNKFSLPKLATQSYKCHLIRLPTNVYVKLSEELSHVQSMCINEMIVRAFKHILQAMIAAVSKPEGNCNLVSFRLFAY</sequence>
<dbReference type="EMBL" id="BQNB010015766">
    <property type="protein sequence ID" value="GJT43873.1"/>
    <property type="molecule type" value="Genomic_DNA"/>
</dbReference>
<feature type="domain" description="CLU central" evidence="1">
    <location>
        <begin position="104"/>
        <end position="138"/>
    </location>
</feature>
<evidence type="ECO:0000259" key="1">
    <source>
        <dbReference type="Pfam" id="PF12807"/>
    </source>
</evidence>
<reference evidence="2" key="2">
    <citation type="submission" date="2022-01" db="EMBL/GenBank/DDBJ databases">
        <authorList>
            <person name="Yamashiro T."/>
            <person name="Shiraishi A."/>
            <person name="Satake H."/>
            <person name="Nakayama K."/>
        </authorList>
    </citation>
    <scope>NUCLEOTIDE SEQUENCE</scope>
</reference>